<accession>A0ACB7CJC7</accession>
<reference evidence="1 2" key="1">
    <citation type="journal article" date="2021" name="Commun. Biol.">
        <title>Genomic insights into the host specific adaptation of the Pneumocystis genus.</title>
        <authorList>
            <person name="Cisse O.H."/>
            <person name="Ma L."/>
            <person name="Dekker J.P."/>
            <person name="Khil P.P."/>
            <person name="Youn J.-H."/>
            <person name="Brenchley J.M."/>
            <person name="Blair R."/>
            <person name="Pahar B."/>
            <person name="Chabe M."/>
            <person name="Van Rompay K.K.A."/>
            <person name="Keesler R."/>
            <person name="Sukura A."/>
            <person name="Hirsch V."/>
            <person name="Kutty G."/>
            <person name="Liu Y."/>
            <person name="Peng L."/>
            <person name="Chen J."/>
            <person name="Song J."/>
            <person name="Weissenbacher-Lang C."/>
            <person name="Xu J."/>
            <person name="Upham N.S."/>
            <person name="Stajich J.E."/>
            <person name="Cuomo C.A."/>
            <person name="Cushion M.T."/>
            <person name="Kovacs J.A."/>
        </authorList>
    </citation>
    <scope>NUCLEOTIDE SEQUENCE [LARGE SCALE GENOMIC DNA]</scope>
    <source>
        <strain evidence="1 2">RABM</strain>
    </source>
</reference>
<comment type="caution">
    <text evidence="1">The sequence shown here is derived from an EMBL/GenBank/DDBJ whole genome shotgun (WGS) entry which is preliminary data.</text>
</comment>
<gene>
    <name evidence="1" type="ORF">PORY_000202</name>
</gene>
<evidence type="ECO:0000313" key="2">
    <source>
        <dbReference type="Proteomes" id="UP000768646"/>
    </source>
</evidence>
<dbReference type="Proteomes" id="UP000768646">
    <property type="component" value="Unassembled WGS sequence"/>
</dbReference>
<dbReference type="EMBL" id="JABTEG010000001">
    <property type="protein sequence ID" value="KAG4306214.1"/>
    <property type="molecule type" value="Genomic_DNA"/>
</dbReference>
<organism evidence="1 2">
    <name type="scientific">Pneumocystis oryctolagi</name>
    <dbReference type="NCBI Taxonomy" id="42067"/>
    <lineage>
        <taxon>Eukaryota</taxon>
        <taxon>Fungi</taxon>
        <taxon>Dikarya</taxon>
        <taxon>Ascomycota</taxon>
        <taxon>Taphrinomycotina</taxon>
        <taxon>Pneumocystomycetes</taxon>
        <taxon>Pneumocystaceae</taxon>
        <taxon>Pneumocystis</taxon>
    </lineage>
</organism>
<evidence type="ECO:0000313" key="1">
    <source>
        <dbReference type="EMBL" id="KAG4306214.1"/>
    </source>
</evidence>
<keyword evidence="2" id="KW-1185">Reference proteome</keyword>
<name>A0ACB7CJC7_9ASCO</name>
<protein>
    <submittedName>
        <fullName evidence="1">Uncharacterized protein</fullName>
    </submittedName>
</protein>
<proteinExistence type="predicted"/>
<sequence length="368" mass="42587">MSLDVSPVSKVWTEGKRLKALEIDEVSLFEPFKALFLKENIQNDGSVDKEALQTLTSLCFPSTPSPKMLHIGSRDVMQLKQSIPPLQQRIQHLIHAQSRALFYREGSVNTVRTDILHTMLSLTNVHNAIQQCLNKLLKFKTEGLEKLDQWKDEQQYLLMYIREKERSDENLKLISSLHQQKNKLTLEINETEVKLAEKKKDLKKVLNHIEELRSSVGMHLSKERTRLAEINTDETKFIEQFKKLIPQSDQVKSRDALRKMWEAELSVINDDMKQAHSEYTALSEGSKLWCSTITFLQSLEQNIYECTKKGNYKVSEVVNIIDKGLLRLRDLTRIVDNLHLNLLYIAIGHEVEALNRTKRVILLAEDKA</sequence>